<reference evidence="1 2" key="1">
    <citation type="submission" date="2019-09" db="EMBL/GenBank/DDBJ databases">
        <title>Genome sequencing of Lactobacillus acetotolerans.</title>
        <authorList>
            <person name="Kim K."/>
        </authorList>
    </citation>
    <scope>NUCLEOTIDE SEQUENCE [LARGE SCALE GENOMIC DNA]</scope>
    <source>
        <strain evidence="1 2">LA749</strain>
    </source>
</reference>
<organism evidence="1 2">
    <name type="scientific">Lactobacillus acetotolerans</name>
    <dbReference type="NCBI Taxonomy" id="1600"/>
    <lineage>
        <taxon>Bacteria</taxon>
        <taxon>Bacillati</taxon>
        <taxon>Bacillota</taxon>
        <taxon>Bacilli</taxon>
        <taxon>Lactobacillales</taxon>
        <taxon>Lactobacillaceae</taxon>
        <taxon>Lactobacillus</taxon>
    </lineage>
</organism>
<protein>
    <submittedName>
        <fullName evidence="1">DUF3290 domain-containing protein</fullName>
    </submittedName>
</protein>
<dbReference type="AlphaFoldDB" id="A0A5P5ZKJ3"/>
<dbReference type="OrthoDB" id="3191971at2"/>
<accession>A0A5P5ZKJ3</accession>
<name>A0A5P5ZKJ3_9LACO</name>
<sequence length="47" mass="5731">MNREYHRPIIVRIKPNKEDYQLNLNTDNNSYTLKRAHVIDHRVIVKN</sequence>
<dbReference type="Pfam" id="PF11694">
    <property type="entry name" value="DUF3290"/>
    <property type="match status" value="1"/>
</dbReference>
<evidence type="ECO:0000313" key="2">
    <source>
        <dbReference type="Proteomes" id="UP000325393"/>
    </source>
</evidence>
<proteinExistence type="predicted"/>
<gene>
    <name evidence="1" type="ORF">LA749_07000</name>
</gene>
<dbReference type="Proteomes" id="UP000325393">
    <property type="component" value="Chromosome"/>
</dbReference>
<dbReference type="EMBL" id="CP044496">
    <property type="protein sequence ID" value="QFG52006.1"/>
    <property type="molecule type" value="Genomic_DNA"/>
</dbReference>
<dbReference type="InterPro" id="IPR021707">
    <property type="entry name" value="DUF3290"/>
</dbReference>
<evidence type="ECO:0000313" key="1">
    <source>
        <dbReference type="EMBL" id="QFG52006.1"/>
    </source>
</evidence>